<sequence length="141" mass="15978">MIGKVEISSTQEHKHLINQSQISLTQSGVDINGHFIKYDNVMMIGTSGQSVLLCLKAQGQEDEDDGQLGFTIIQQLNSQQSGINIQGSLTVQIWCEQKDDFVKEFKRLQQECVQEKTLEQILSSDEEDDEDDNVDQQMEIE</sequence>
<dbReference type="AlphaFoldDB" id="A0A8S1MKG4"/>
<evidence type="ECO:0000256" key="1">
    <source>
        <dbReference type="SAM" id="MobiDB-lite"/>
    </source>
</evidence>
<accession>A0A8S1MKG4</accession>
<dbReference type="EMBL" id="CAJJDN010000039">
    <property type="protein sequence ID" value="CAD8079542.1"/>
    <property type="molecule type" value="Genomic_DNA"/>
</dbReference>
<protein>
    <submittedName>
        <fullName evidence="2">Uncharacterized protein</fullName>
    </submittedName>
</protein>
<feature type="region of interest" description="Disordered" evidence="1">
    <location>
        <begin position="120"/>
        <end position="141"/>
    </location>
</feature>
<evidence type="ECO:0000313" key="3">
    <source>
        <dbReference type="Proteomes" id="UP000692954"/>
    </source>
</evidence>
<dbReference type="OrthoDB" id="305313at2759"/>
<comment type="caution">
    <text evidence="2">The sequence shown here is derived from an EMBL/GenBank/DDBJ whole genome shotgun (WGS) entry which is preliminary data.</text>
</comment>
<proteinExistence type="predicted"/>
<organism evidence="2 3">
    <name type="scientific">Paramecium sonneborni</name>
    <dbReference type="NCBI Taxonomy" id="65129"/>
    <lineage>
        <taxon>Eukaryota</taxon>
        <taxon>Sar</taxon>
        <taxon>Alveolata</taxon>
        <taxon>Ciliophora</taxon>
        <taxon>Intramacronucleata</taxon>
        <taxon>Oligohymenophorea</taxon>
        <taxon>Peniculida</taxon>
        <taxon>Parameciidae</taxon>
        <taxon>Paramecium</taxon>
    </lineage>
</organism>
<dbReference type="Proteomes" id="UP000692954">
    <property type="component" value="Unassembled WGS sequence"/>
</dbReference>
<keyword evidence="3" id="KW-1185">Reference proteome</keyword>
<reference evidence="2" key="1">
    <citation type="submission" date="2021-01" db="EMBL/GenBank/DDBJ databases">
        <authorList>
            <consortium name="Genoscope - CEA"/>
            <person name="William W."/>
        </authorList>
    </citation>
    <scope>NUCLEOTIDE SEQUENCE</scope>
</reference>
<evidence type="ECO:0000313" key="2">
    <source>
        <dbReference type="EMBL" id="CAD8079542.1"/>
    </source>
</evidence>
<gene>
    <name evidence="2" type="ORF">PSON_ATCC_30995.1.T0390165</name>
</gene>
<feature type="compositionally biased region" description="Acidic residues" evidence="1">
    <location>
        <begin position="124"/>
        <end position="141"/>
    </location>
</feature>
<name>A0A8S1MKG4_9CILI</name>